<dbReference type="KEGG" id="vg:5184238"/>
<keyword evidence="4" id="KW-1185">Reference proteome</keyword>
<feature type="compositionally biased region" description="Polar residues" evidence="2">
    <location>
        <begin position="584"/>
        <end position="593"/>
    </location>
</feature>
<feature type="compositionally biased region" description="Pro residues" evidence="2">
    <location>
        <begin position="607"/>
        <end position="624"/>
    </location>
</feature>
<gene>
    <name evidence="3" type="primary">orf41</name>
    <name evidence="3" type="ORF">SlGVgp041</name>
</gene>
<feature type="region of interest" description="Disordered" evidence="2">
    <location>
        <begin position="584"/>
        <end position="659"/>
    </location>
</feature>
<dbReference type="GeneID" id="5184238"/>
<dbReference type="EMBL" id="DQ288858">
    <property type="protein sequence ID" value="ABQ51984.1"/>
    <property type="molecule type" value="Genomic_DNA"/>
</dbReference>
<keyword evidence="1" id="KW-0175">Coiled coil</keyword>
<feature type="coiled-coil region" evidence="1">
    <location>
        <begin position="367"/>
        <end position="433"/>
    </location>
</feature>
<dbReference type="OrthoDB" id="25953at10239"/>
<dbReference type="RefSeq" id="YP_001256992.1">
    <property type="nucleotide sequence ID" value="NC_009503.1"/>
</dbReference>
<accession>A5IZP3</accession>
<organism evidence="3 4">
    <name type="scientific">Spodoptera litura granulovirus</name>
    <dbReference type="NCBI Taxonomy" id="359919"/>
    <lineage>
        <taxon>Viruses</taxon>
        <taxon>Viruses incertae sedis</taxon>
        <taxon>Naldaviricetes</taxon>
        <taxon>Lefavirales</taxon>
        <taxon>Baculoviridae</taxon>
        <taxon>Betabaculovirus</taxon>
        <taxon>Betabaculovirus spliturae</taxon>
    </lineage>
</organism>
<proteinExistence type="predicted"/>
<dbReference type="Proteomes" id="UP000202782">
    <property type="component" value="Segment"/>
</dbReference>
<name>A5IZP3_9BBAC</name>
<evidence type="ECO:0000313" key="4">
    <source>
        <dbReference type="Proteomes" id="UP000202782"/>
    </source>
</evidence>
<evidence type="ECO:0000256" key="2">
    <source>
        <dbReference type="SAM" id="MobiDB-lite"/>
    </source>
</evidence>
<protein>
    <recommendedName>
        <fullName evidence="5">Desmoplakin</fullName>
    </recommendedName>
</protein>
<evidence type="ECO:0000256" key="1">
    <source>
        <dbReference type="SAM" id="Coils"/>
    </source>
</evidence>
<sequence>MKRSVVNWISERNDCIERDKRLRNLLIVYSDHPRQVAECMDSESLLVDLLRRMHEVTVKLEAGGETKTTIHKEYRNFVGDESSLFNVSKFPPIGPVPAQLATLLQQKPDYNNIDSVRDYIRQIARALVEYDVRAAPVMWEAQMISRNYGLGPSTSATDNDVEMIETDTYKLNNKELAKEKEKLIVTIETLKKELDKCKKTVSEQNKAKQSLASVQKELELIKTDRDKTKTDLAACKADVDSKNIKITELNNKITDQSAEYALNLEEYKSKLSKKCDEEIAKYRSSFDERQKSISAYTKYSTHVEQVLTNFKEIAKDIDWSKNNDTTFDRLTDLANSEYPEFDKFLRSFIDFLIDAQSEIKRRERSGQDKIDDRYKALEARTKDLEAEIADCTREVELQRTLHTTSMDSYKLELQNYEENKQYLVGQINLLQNTLQKECENTYATLFESNPLYPSIKRALINSLEVVDANVDLINTVSTRGIITEQLIKQVTEQTIAASQDLHRLLDTVRSNYNSIIAEFTDLCVQLLSSFYRLLFFTNMSDKSMYTININDLQNQIPSLTLVTDYSDMKNRILQLFDNITNSMTTQPAQISSPPRTPARSRYVITPSPSPSPPPSPLPPSPPKPSTSTGAATTRTNTPRRVALTTLGPTTKKRGADSPLPEYLMEQSVKKKYTKITAMSSKDYNKLITEYRDFFKYNKSLRKNVVEYDKHARALKIYLESLLTFCSQARTADFPVLISTVANLPRPTMENFETIEPGTKPSIHQIARLRDSYNNTIRTYYKYMNSVQRYTKYIDEVEKYVASIKDSCETPIPDLPALTNIANIEPVEINEEVLESMTDEDEEEYIVKM</sequence>
<evidence type="ECO:0000313" key="3">
    <source>
        <dbReference type="EMBL" id="ABQ51984.1"/>
    </source>
</evidence>
<reference evidence="3 4" key="1">
    <citation type="journal article" date="2008" name="J. Microbiol.">
        <title>Molecular and phylogenetic characterization of Spodoptera litura granulovirus.</title>
        <authorList>
            <person name="Wang Y."/>
            <person name="Choi J.Y."/>
            <person name="Roh J.Y."/>
            <person name="Woo S.D."/>
            <person name="Jin B.R."/>
            <person name="Je Y.H."/>
        </authorList>
    </citation>
    <scope>NUCLEOTIDE SEQUENCE [LARGE SCALE GENOMIC DNA]</scope>
    <source>
        <strain evidence="3">SlGV-K1</strain>
    </source>
</reference>
<evidence type="ECO:0008006" key="5">
    <source>
        <dbReference type="Google" id="ProtNLM"/>
    </source>
</evidence>
<feature type="compositionally biased region" description="Low complexity" evidence="2">
    <location>
        <begin position="625"/>
        <end position="642"/>
    </location>
</feature>
<feature type="coiled-coil region" evidence="1">
    <location>
        <begin position="173"/>
        <end position="207"/>
    </location>
</feature>